<comment type="similarity">
    <text evidence="6">Belongs to the DEAD box helicase family.</text>
</comment>
<dbReference type="SMART" id="SM00490">
    <property type="entry name" value="HELICc"/>
    <property type="match status" value="1"/>
</dbReference>
<evidence type="ECO:0000256" key="2">
    <source>
        <dbReference type="ARBA" id="ARBA00022741"/>
    </source>
</evidence>
<evidence type="ECO:0000256" key="5">
    <source>
        <dbReference type="ARBA" id="ARBA00022840"/>
    </source>
</evidence>
<accession>A0ABP0IM56</accession>
<dbReference type="Proteomes" id="UP001642464">
    <property type="component" value="Unassembled WGS sequence"/>
</dbReference>
<evidence type="ECO:0000313" key="11">
    <source>
        <dbReference type="Proteomes" id="UP001642464"/>
    </source>
</evidence>
<feature type="region of interest" description="Disordered" evidence="7">
    <location>
        <begin position="553"/>
        <end position="619"/>
    </location>
</feature>
<dbReference type="InterPro" id="IPR027417">
    <property type="entry name" value="P-loop_NTPase"/>
</dbReference>
<feature type="compositionally biased region" description="Acidic residues" evidence="7">
    <location>
        <begin position="1"/>
        <end position="14"/>
    </location>
</feature>
<feature type="domain" description="Helicase ATP-binding" evidence="8">
    <location>
        <begin position="111"/>
        <end position="286"/>
    </location>
</feature>
<dbReference type="InterPro" id="IPR014001">
    <property type="entry name" value="Helicase_ATP-bd"/>
</dbReference>
<comment type="caution">
    <text evidence="10">The sequence shown here is derived from an EMBL/GenBank/DDBJ whole genome shotgun (WGS) entry which is preliminary data.</text>
</comment>
<keyword evidence="11" id="KW-1185">Reference proteome</keyword>
<dbReference type="EMBL" id="CAXAMM010004459">
    <property type="protein sequence ID" value="CAK9003680.1"/>
    <property type="molecule type" value="Genomic_DNA"/>
</dbReference>
<protein>
    <recommendedName>
        <fullName evidence="1">RNA helicase</fullName>
        <ecNumber evidence="1">3.6.4.13</ecNumber>
    </recommendedName>
</protein>
<organism evidence="10 11">
    <name type="scientific">Durusdinium trenchii</name>
    <dbReference type="NCBI Taxonomy" id="1381693"/>
    <lineage>
        <taxon>Eukaryota</taxon>
        <taxon>Sar</taxon>
        <taxon>Alveolata</taxon>
        <taxon>Dinophyceae</taxon>
        <taxon>Suessiales</taxon>
        <taxon>Symbiodiniaceae</taxon>
        <taxon>Durusdinium</taxon>
    </lineage>
</organism>
<evidence type="ECO:0000256" key="7">
    <source>
        <dbReference type="SAM" id="MobiDB-lite"/>
    </source>
</evidence>
<dbReference type="InterPro" id="IPR011545">
    <property type="entry name" value="DEAD/DEAH_box_helicase_dom"/>
</dbReference>
<reference evidence="10 11" key="1">
    <citation type="submission" date="2024-02" db="EMBL/GenBank/DDBJ databases">
        <authorList>
            <person name="Chen Y."/>
            <person name="Shah S."/>
            <person name="Dougan E. K."/>
            <person name="Thang M."/>
            <person name="Chan C."/>
        </authorList>
    </citation>
    <scope>NUCLEOTIDE SEQUENCE [LARGE SCALE GENOMIC DNA]</scope>
</reference>
<dbReference type="PROSITE" id="PS51194">
    <property type="entry name" value="HELICASE_CTER"/>
    <property type="match status" value="1"/>
</dbReference>
<keyword evidence="4 6" id="KW-0347">Helicase</keyword>
<evidence type="ECO:0000256" key="6">
    <source>
        <dbReference type="RuleBase" id="RU000492"/>
    </source>
</evidence>
<feature type="non-terminal residue" evidence="10">
    <location>
        <position position="648"/>
    </location>
</feature>
<dbReference type="SUPFAM" id="SSF52540">
    <property type="entry name" value="P-loop containing nucleoside triphosphate hydrolases"/>
    <property type="match status" value="2"/>
</dbReference>
<evidence type="ECO:0000256" key="4">
    <source>
        <dbReference type="ARBA" id="ARBA00022806"/>
    </source>
</evidence>
<keyword evidence="5 6" id="KW-0067">ATP-binding</keyword>
<dbReference type="Pfam" id="PF00270">
    <property type="entry name" value="DEAD"/>
    <property type="match status" value="1"/>
</dbReference>
<dbReference type="CDD" id="cd18787">
    <property type="entry name" value="SF2_C_DEAD"/>
    <property type="match status" value="1"/>
</dbReference>
<evidence type="ECO:0000256" key="3">
    <source>
        <dbReference type="ARBA" id="ARBA00022801"/>
    </source>
</evidence>
<dbReference type="PANTHER" id="PTHR47958">
    <property type="entry name" value="ATP-DEPENDENT RNA HELICASE DBP3"/>
    <property type="match status" value="1"/>
</dbReference>
<dbReference type="InterPro" id="IPR000629">
    <property type="entry name" value="RNA-helicase_DEAD-box_CS"/>
</dbReference>
<dbReference type="SMART" id="SM00487">
    <property type="entry name" value="DEXDc"/>
    <property type="match status" value="1"/>
</dbReference>
<proteinExistence type="inferred from homology"/>
<evidence type="ECO:0000259" key="9">
    <source>
        <dbReference type="PROSITE" id="PS51194"/>
    </source>
</evidence>
<feature type="region of interest" description="Disordered" evidence="7">
    <location>
        <begin position="1"/>
        <end position="25"/>
    </location>
</feature>
<dbReference type="InterPro" id="IPR001650">
    <property type="entry name" value="Helicase_C-like"/>
</dbReference>
<keyword evidence="3 6" id="KW-0378">Hydrolase</keyword>
<dbReference type="EC" id="3.6.4.13" evidence="1"/>
<evidence type="ECO:0000259" key="8">
    <source>
        <dbReference type="PROSITE" id="PS51192"/>
    </source>
</evidence>
<dbReference type="PROSITE" id="PS00039">
    <property type="entry name" value="DEAD_ATP_HELICASE"/>
    <property type="match status" value="1"/>
</dbReference>
<sequence>MPDQPDVEEEVEEDGDRRKKPIEPLPAVDHSQIKYNAVQINFYSPHAEVASMTNEQVAKIRVDLRISATGSAIPAPVISFAHMAHVLGREITEAVRKHGYQQPTAIQAQAMPVALAGRDVIGIAETGSGKTVAYLLPMLVHAIAQPELQKDDGPIGIVLCPTRELAVQIETETYKFNKQLGMRSITLAGGLSKLEQFKEVKRGAEIAICNPGRLIDVVKMKGCNLQRCTYIVLDEADRMFHMGFEYQMRSIVQNIRPSRQTLLFSATFPPKIEKLARDILQQPVRITIGEAGQAAANVQQFVDVLKSEDEKWAWLSKRVDGMLQKGQLLVFVKSIASAEELSQNFQDFLGKKTEFLHGDLDQGERMRILKNVRKRVVDVLIATDVAARGLDLPSIFTVVSYDAARDIETHTHRIGRTGRAGAEGQAYTLLTNDDQNKKMAALLVENLEQAKQVVPEDLKGLAMKYGPFRAAKLEGRSFLGKKKGGKSEKSVFGLGFDATSRQKETVQELAKRLDKEADQLAALNRQKISGNLRQGPGKLMAKSGFVAAALSEPAPAPKQAPKDDGSSDEDLFAPGVTSAFGKGPKASRPPARPAPMPQLEIVQQRPVSQPPQAQQVSASAMLAMSALQRSLPVQQGFSDGPLAGRRSR</sequence>
<evidence type="ECO:0000256" key="1">
    <source>
        <dbReference type="ARBA" id="ARBA00012552"/>
    </source>
</evidence>
<dbReference type="PROSITE" id="PS51192">
    <property type="entry name" value="HELICASE_ATP_BIND_1"/>
    <property type="match status" value="1"/>
</dbReference>
<dbReference type="Pfam" id="PF00271">
    <property type="entry name" value="Helicase_C"/>
    <property type="match status" value="1"/>
</dbReference>
<keyword evidence="2 6" id="KW-0547">Nucleotide-binding</keyword>
<feature type="compositionally biased region" description="Low complexity" evidence="7">
    <location>
        <begin position="602"/>
        <end position="619"/>
    </location>
</feature>
<gene>
    <name evidence="10" type="ORF">SCF082_LOCUS7857</name>
</gene>
<dbReference type="Gene3D" id="3.40.50.300">
    <property type="entry name" value="P-loop containing nucleotide triphosphate hydrolases"/>
    <property type="match status" value="2"/>
</dbReference>
<name>A0ABP0IM56_9DINO</name>
<evidence type="ECO:0000313" key="10">
    <source>
        <dbReference type="EMBL" id="CAK9003680.1"/>
    </source>
</evidence>
<feature type="domain" description="Helicase C-terminal" evidence="9">
    <location>
        <begin position="297"/>
        <end position="462"/>
    </location>
</feature>